<proteinExistence type="predicted"/>
<keyword evidence="3" id="KW-1185">Reference proteome</keyword>
<accession>A0A179G143</accession>
<dbReference type="InterPro" id="IPR053029">
    <property type="entry name" value="RNA_pol_I-specific_init_factor"/>
</dbReference>
<feature type="region of interest" description="Disordered" evidence="1">
    <location>
        <begin position="1"/>
        <end position="42"/>
    </location>
</feature>
<dbReference type="OrthoDB" id="2159786at2759"/>
<dbReference type="EMBL" id="LSBJ02000002">
    <property type="protein sequence ID" value="OAQ71190.1"/>
    <property type="molecule type" value="Genomic_DNA"/>
</dbReference>
<dbReference type="PANTHER" id="PTHR28244:SF1">
    <property type="entry name" value="RNA POLYMERASE I-SPECIFIC TRANSCRIPTION INITIATION FACTOR RRN11"/>
    <property type="match status" value="1"/>
</dbReference>
<organism evidence="2 3">
    <name type="scientific">Pochonia chlamydosporia 170</name>
    <dbReference type="NCBI Taxonomy" id="1380566"/>
    <lineage>
        <taxon>Eukaryota</taxon>
        <taxon>Fungi</taxon>
        <taxon>Dikarya</taxon>
        <taxon>Ascomycota</taxon>
        <taxon>Pezizomycotina</taxon>
        <taxon>Sordariomycetes</taxon>
        <taxon>Hypocreomycetidae</taxon>
        <taxon>Hypocreales</taxon>
        <taxon>Clavicipitaceae</taxon>
        <taxon>Pochonia</taxon>
    </lineage>
</organism>
<feature type="compositionally biased region" description="Basic and acidic residues" evidence="1">
    <location>
        <begin position="13"/>
        <end position="22"/>
    </location>
</feature>
<dbReference type="AlphaFoldDB" id="A0A179G143"/>
<protein>
    <submittedName>
        <fullName evidence="2">Uncharacterized protein</fullName>
    </submittedName>
</protein>
<dbReference type="GO" id="GO:0070860">
    <property type="term" value="C:RNA polymerase I core factor complex"/>
    <property type="evidence" value="ECO:0007669"/>
    <property type="project" value="TreeGrafter"/>
</dbReference>
<dbReference type="PANTHER" id="PTHR28244">
    <property type="entry name" value="RNA POLYMERASE I-SPECIFIC TRANSCRIPTION INITIATION FACTOR RRN11"/>
    <property type="match status" value="1"/>
</dbReference>
<sequence length="438" mass="49544">MPAPRNLAKRKRVDSGSYDKRHGGSRPPHLPTTTINPFSRSPGEIRQFSLAGLKDTDEDPTREVEHFPHRGIKYEAFELGTSEGEEYVAGTVESHPAELKQMAKDHGKRTTQRRERPELPRNRLDVLLRSIHRFLDRGEITKSARLFSIILQLRPDSRPLDIRQHNLWAIGAEIIMRQGEDVALFRQGPESRNTENSDATPGLASGPASYRHIRIPRRWGSPANVNKLKAYLETLIKKHPYDHKFPRNTSALDFQLTLFSCELYSCHAMYSSACSSICNESFEWTEVSSQEGGQYSGGEYEDRLGAGVGLEQPFSHTRPQKQRKRGRLHAYDTMKDVAKRMDSLINELPYSKNVLFLRLRATVSLFIADLLTPEIGNANEIFAAKELEKEIASSMLQRVMDSGGQTAIPLMDIIGQCGGLDLESQRRRFYASLPIRGS</sequence>
<dbReference type="GO" id="GO:0042790">
    <property type="term" value="P:nucleolar large rRNA transcription by RNA polymerase I"/>
    <property type="evidence" value="ECO:0007669"/>
    <property type="project" value="TreeGrafter"/>
</dbReference>
<reference evidence="2 3" key="1">
    <citation type="journal article" date="2016" name="PLoS Pathog.">
        <title>Biosynthesis of antibiotic leucinostatins in bio-control fungus Purpureocillium lilacinum and their inhibition on phytophthora revealed by genome mining.</title>
        <authorList>
            <person name="Wang G."/>
            <person name="Liu Z."/>
            <person name="Lin R."/>
            <person name="Li E."/>
            <person name="Mao Z."/>
            <person name="Ling J."/>
            <person name="Yang Y."/>
            <person name="Yin W.B."/>
            <person name="Xie B."/>
        </authorList>
    </citation>
    <scope>NUCLEOTIDE SEQUENCE [LARGE SCALE GENOMIC DNA]</scope>
    <source>
        <strain evidence="2">170</strain>
    </source>
</reference>
<dbReference type="GO" id="GO:0017025">
    <property type="term" value="F:TBP-class protein binding"/>
    <property type="evidence" value="ECO:0007669"/>
    <property type="project" value="TreeGrafter"/>
</dbReference>
<dbReference type="RefSeq" id="XP_018147727.1">
    <property type="nucleotide sequence ID" value="XM_018283024.1"/>
</dbReference>
<evidence type="ECO:0000256" key="1">
    <source>
        <dbReference type="SAM" id="MobiDB-lite"/>
    </source>
</evidence>
<evidence type="ECO:0000313" key="2">
    <source>
        <dbReference type="EMBL" id="OAQ71190.1"/>
    </source>
</evidence>
<dbReference type="GO" id="GO:0001164">
    <property type="term" value="F:RNA polymerase I core promoter sequence-specific DNA binding"/>
    <property type="evidence" value="ECO:0007669"/>
    <property type="project" value="TreeGrafter"/>
</dbReference>
<dbReference type="Proteomes" id="UP000078397">
    <property type="component" value="Unassembled WGS sequence"/>
</dbReference>
<comment type="caution">
    <text evidence="2">The sequence shown here is derived from an EMBL/GenBank/DDBJ whole genome shotgun (WGS) entry which is preliminary data.</text>
</comment>
<dbReference type="STRING" id="1380566.A0A179G143"/>
<dbReference type="GeneID" id="28847018"/>
<gene>
    <name evidence="2" type="ORF">VFPPC_03531</name>
</gene>
<evidence type="ECO:0000313" key="3">
    <source>
        <dbReference type="Proteomes" id="UP000078397"/>
    </source>
</evidence>
<name>A0A179G143_METCM</name>
<dbReference type="KEGG" id="pchm:VFPPC_03531"/>